<dbReference type="AlphaFoldDB" id="A0A0A9GZL3"/>
<organism evidence="1">
    <name type="scientific">Arundo donax</name>
    <name type="common">Giant reed</name>
    <name type="synonym">Donax arundinaceus</name>
    <dbReference type="NCBI Taxonomy" id="35708"/>
    <lineage>
        <taxon>Eukaryota</taxon>
        <taxon>Viridiplantae</taxon>
        <taxon>Streptophyta</taxon>
        <taxon>Embryophyta</taxon>
        <taxon>Tracheophyta</taxon>
        <taxon>Spermatophyta</taxon>
        <taxon>Magnoliopsida</taxon>
        <taxon>Liliopsida</taxon>
        <taxon>Poales</taxon>
        <taxon>Poaceae</taxon>
        <taxon>PACMAD clade</taxon>
        <taxon>Arundinoideae</taxon>
        <taxon>Arundineae</taxon>
        <taxon>Arundo</taxon>
    </lineage>
</organism>
<protein>
    <submittedName>
        <fullName evidence="1">Uncharacterized protein</fullName>
    </submittedName>
</protein>
<accession>A0A0A9GZL3</accession>
<reference evidence="1" key="2">
    <citation type="journal article" date="2015" name="Data Brief">
        <title>Shoot transcriptome of the giant reed, Arundo donax.</title>
        <authorList>
            <person name="Barrero R.A."/>
            <person name="Guerrero F.D."/>
            <person name="Moolhuijzen P."/>
            <person name="Goolsby J.A."/>
            <person name="Tidwell J."/>
            <person name="Bellgard S.E."/>
            <person name="Bellgard M.I."/>
        </authorList>
    </citation>
    <scope>NUCLEOTIDE SEQUENCE</scope>
    <source>
        <tissue evidence="1">Shoot tissue taken approximately 20 cm above the soil surface</tissue>
    </source>
</reference>
<sequence>MMHMQCPPIPKSDTISILINCNCQKGLRKGFCKFTRLNWPRNK</sequence>
<dbReference type="EMBL" id="GBRH01167929">
    <property type="protein sequence ID" value="JAE29967.1"/>
    <property type="molecule type" value="Transcribed_RNA"/>
</dbReference>
<evidence type="ECO:0000313" key="1">
    <source>
        <dbReference type="EMBL" id="JAE29967.1"/>
    </source>
</evidence>
<proteinExistence type="predicted"/>
<reference evidence="1" key="1">
    <citation type="submission" date="2014-09" db="EMBL/GenBank/DDBJ databases">
        <authorList>
            <person name="Magalhaes I.L.F."/>
            <person name="Oliveira U."/>
            <person name="Santos F.R."/>
            <person name="Vidigal T.H.D.A."/>
            <person name="Brescovit A.D."/>
            <person name="Santos A.J."/>
        </authorList>
    </citation>
    <scope>NUCLEOTIDE SEQUENCE</scope>
    <source>
        <tissue evidence="1">Shoot tissue taken approximately 20 cm above the soil surface</tissue>
    </source>
</reference>
<name>A0A0A9GZL3_ARUDO</name>